<dbReference type="Proteomes" id="UP000318102">
    <property type="component" value="Unassembled WGS sequence"/>
</dbReference>
<keyword evidence="2" id="KW-1185">Reference proteome</keyword>
<dbReference type="EMBL" id="VNJK01000006">
    <property type="protein sequence ID" value="TVX86073.1"/>
    <property type="molecule type" value="Genomic_DNA"/>
</dbReference>
<organism evidence="1 2">
    <name type="scientific">Paenibacillus agilis</name>
    <dbReference type="NCBI Taxonomy" id="3020863"/>
    <lineage>
        <taxon>Bacteria</taxon>
        <taxon>Bacillati</taxon>
        <taxon>Bacillota</taxon>
        <taxon>Bacilli</taxon>
        <taxon>Bacillales</taxon>
        <taxon>Paenibacillaceae</taxon>
        <taxon>Paenibacillus</taxon>
    </lineage>
</organism>
<evidence type="ECO:0000313" key="2">
    <source>
        <dbReference type="Proteomes" id="UP000318102"/>
    </source>
</evidence>
<accession>A0A559IF23</accession>
<dbReference type="AlphaFoldDB" id="A0A559IF23"/>
<gene>
    <name evidence="1" type="ORF">FPZ44_24345</name>
</gene>
<name>A0A559IF23_9BACL</name>
<evidence type="ECO:0000313" key="1">
    <source>
        <dbReference type="EMBL" id="TVX86073.1"/>
    </source>
</evidence>
<comment type="caution">
    <text evidence="1">The sequence shown here is derived from an EMBL/GenBank/DDBJ whole genome shotgun (WGS) entry which is preliminary data.</text>
</comment>
<dbReference type="RefSeq" id="WP_144994881.1">
    <property type="nucleotide sequence ID" value="NZ_VNJK01000006.1"/>
</dbReference>
<dbReference type="OrthoDB" id="2973717at2"/>
<proteinExistence type="predicted"/>
<sequence>MKTQYGIINENQLDAYMSKLIGRVFKIIPMNEEQVSTLEAYVDSLLRELMGNSKLFLGEELLSVCGTLKGLDYSDHRLLKSDVFKAIELIEKARERVK</sequence>
<protein>
    <submittedName>
        <fullName evidence="1">Uncharacterized protein</fullName>
    </submittedName>
</protein>
<reference evidence="1 2" key="1">
    <citation type="submission" date="2019-07" db="EMBL/GenBank/DDBJ databases">
        <authorList>
            <person name="Kim J."/>
        </authorList>
    </citation>
    <scope>NUCLEOTIDE SEQUENCE [LARGE SCALE GENOMIC DNA]</scope>
    <source>
        <strain evidence="1 2">N4</strain>
    </source>
</reference>